<dbReference type="InterPro" id="IPR036013">
    <property type="entry name" value="Band_7/SPFH_dom_sf"/>
</dbReference>
<reference evidence="3" key="1">
    <citation type="journal article" date="2015" name="PLoS Genet.">
        <title>Genome Sequence and Transcriptome Analyses of Chrysochromulina tobin: Metabolic Tools for Enhanced Algal Fitness in the Prominent Order Prymnesiales (Haptophyceae).</title>
        <authorList>
            <person name="Hovde B.T."/>
            <person name="Deodato C.R."/>
            <person name="Hunsperger H.M."/>
            <person name="Ryken S.A."/>
            <person name="Yost W."/>
            <person name="Jha R.K."/>
            <person name="Patterson J."/>
            <person name="Monnat R.J. Jr."/>
            <person name="Barlow S.B."/>
            <person name="Starkenburg S.R."/>
            <person name="Cattolico R.A."/>
        </authorList>
    </citation>
    <scope>NUCLEOTIDE SEQUENCE</scope>
    <source>
        <strain evidence="3">CCMP291</strain>
    </source>
</reference>
<proteinExistence type="predicted"/>
<organism evidence="2 3">
    <name type="scientific">Chrysochromulina tobinii</name>
    <dbReference type="NCBI Taxonomy" id="1460289"/>
    <lineage>
        <taxon>Eukaryota</taxon>
        <taxon>Haptista</taxon>
        <taxon>Haptophyta</taxon>
        <taxon>Prymnesiophyceae</taxon>
        <taxon>Prymnesiales</taxon>
        <taxon>Chrysochromulinaceae</taxon>
        <taxon>Chrysochromulina</taxon>
    </lineage>
</organism>
<dbReference type="InterPro" id="IPR001107">
    <property type="entry name" value="Band_7"/>
</dbReference>
<evidence type="ECO:0000313" key="3">
    <source>
        <dbReference type="Proteomes" id="UP000037460"/>
    </source>
</evidence>
<name>A0A0M0JNL8_9EUKA</name>
<accession>A0A0M0JNL8</accession>
<dbReference type="AlphaFoldDB" id="A0A0M0JNL8"/>
<dbReference type="SMART" id="SM00244">
    <property type="entry name" value="PHB"/>
    <property type="match status" value="1"/>
</dbReference>
<evidence type="ECO:0000313" key="2">
    <source>
        <dbReference type="EMBL" id="KOO28181.1"/>
    </source>
</evidence>
<sequence>MGSDLSCCRRKDEKLDEKGQPLVEVPVEGVAVEEVGDCTKVCERVFLVCTLGLWGVFGLYTVSPKKTVVIQHNGKITSVTTKTGLHWAPALFRDEFTVYTGEAAFETEVLKIVDKSGVPIIVSAIIVYKVVDVLKAAFEVNDYQKFVRAQSTAALKIVVQKYTYEELKVEGEQLSQETVSALQVRVEVAGVQVQSMTLNELNYAPEIAGAMLKKQQAGALLEAREIIVDGAVGIAIEAVKKLEEQGGMTVSSEDKVKIMTNIITVLTGEGSATPVLPVGA</sequence>
<evidence type="ECO:0000259" key="1">
    <source>
        <dbReference type="SMART" id="SM00244"/>
    </source>
</evidence>
<comment type="caution">
    <text evidence="2">The sequence shown here is derived from an EMBL/GenBank/DDBJ whole genome shotgun (WGS) entry which is preliminary data.</text>
</comment>
<gene>
    <name evidence="2" type="ORF">Ctob_011168</name>
</gene>
<dbReference type="EMBL" id="JWZX01002608">
    <property type="protein sequence ID" value="KOO28181.1"/>
    <property type="molecule type" value="Genomic_DNA"/>
</dbReference>
<protein>
    <submittedName>
        <fullName evidence="2">Integral membrane protein</fullName>
    </submittedName>
</protein>
<dbReference type="Proteomes" id="UP000037460">
    <property type="component" value="Unassembled WGS sequence"/>
</dbReference>
<dbReference type="Pfam" id="PF01145">
    <property type="entry name" value="Band_7"/>
    <property type="match status" value="1"/>
</dbReference>
<keyword evidence="3" id="KW-1185">Reference proteome</keyword>
<dbReference type="PANTHER" id="PTHR43446">
    <property type="entry name" value="MEMBRANE PROTEIN-RELATED"/>
    <property type="match status" value="1"/>
</dbReference>
<dbReference type="PANTHER" id="PTHR43446:SF1">
    <property type="entry name" value="BAND 7 DOMAIN-CONTAINING PROTEIN"/>
    <property type="match status" value="1"/>
</dbReference>
<dbReference type="SUPFAM" id="SSF117892">
    <property type="entry name" value="Band 7/SPFH domain"/>
    <property type="match status" value="1"/>
</dbReference>
<dbReference type="OrthoDB" id="2105077at2759"/>
<dbReference type="Gene3D" id="3.30.479.30">
    <property type="entry name" value="Band 7 domain"/>
    <property type="match status" value="1"/>
</dbReference>
<feature type="domain" description="Band 7" evidence="1">
    <location>
        <begin position="57"/>
        <end position="215"/>
    </location>
</feature>